<protein>
    <submittedName>
        <fullName evidence="1">Uncharacterized protein</fullName>
    </submittedName>
</protein>
<sequence length="382" mass="45375">MAKSNNYSGLNPVVVQALNNLQYRYSDETPEMWCSRISYPFKKLLENNPKYFSKNAFIQMTERSYKDGRFRVGERSVYIYCTVCDSLVTIRENTIEYANNHLNECITKSTKKHLAYSNPIQKKGGRIALELSKDEIYEICGKFTDFPSRGFRIRCDADYELWKKTAYHIFNNAKIIQRAWRAFKLRPETWAKRVWNMVRNDGTPDEKKFLSPRGKRDIYDPYVWYIDRKILAKDLPESFLNNLYDGHIPREWAEKKSDQLHNRLGNIAYIVAFIVLHQQGYRIVTYGDWSYMLKWLSNPEYYRINEYYNNGNVNFVKSSEYARYRCKITGKPYPCDSLKIDYFKSEYGFTIEGKFNIIDFSDSINNCEYVCRVFRAIDSLSK</sequence>
<dbReference type="VEuPathDB" id="FungiDB:RhiirA1_476221"/>
<dbReference type="VEuPathDB" id="FungiDB:FUN_007041"/>
<gene>
    <name evidence="1" type="ORF">RhiirC2_796952</name>
</gene>
<dbReference type="EMBL" id="LLXL01003882">
    <property type="protein sequence ID" value="PKK58044.1"/>
    <property type="molecule type" value="Genomic_DNA"/>
</dbReference>
<evidence type="ECO:0000313" key="1">
    <source>
        <dbReference type="EMBL" id="PKK58044.1"/>
    </source>
</evidence>
<accession>A0A2N1M8S7</accession>
<reference evidence="1 2" key="2">
    <citation type="submission" date="2017-10" db="EMBL/GenBank/DDBJ databases">
        <title>Extensive intraspecific genome diversity in a model arbuscular mycorrhizal fungus.</title>
        <authorList>
            <person name="Chen E.C.H."/>
            <person name="Morin E."/>
            <person name="Baudet D."/>
            <person name="Noel J."/>
            <person name="Ndikumana S."/>
            <person name="Charron P."/>
            <person name="St-Onge C."/>
            <person name="Giorgi J."/>
            <person name="Grigoriev I.V."/>
            <person name="Roux C."/>
            <person name="Martin F.M."/>
            <person name="Corradi N."/>
        </authorList>
    </citation>
    <scope>NUCLEOTIDE SEQUENCE [LARGE SCALE GENOMIC DNA]</scope>
    <source>
        <strain evidence="1 2">C2</strain>
    </source>
</reference>
<evidence type="ECO:0000313" key="2">
    <source>
        <dbReference type="Proteomes" id="UP000233469"/>
    </source>
</evidence>
<dbReference type="AlphaFoldDB" id="A0A2N1M8S7"/>
<dbReference type="Proteomes" id="UP000233469">
    <property type="component" value="Unassembled WGS sequence"/>
</dbReference>
<dbReference type="VEuPathDB" id="FungiDB:RhiirFUN_000538"/>
<organism evidence="1 2">
    <name type="scientific">Rhizophagus irregularis</name>
    <dbReference type="NCBI Taxonomy" id="588596"/>
    <lineage>
        <taxon>Eukaryota</taxon>
        <taxon>Fungi</taxon>
        <taxon>Fungi incertae sedis</taxon>
        <taxon>Mucoromycota</taxon>
        <taxon>Glomeromycotina</taxon>
        <taxon>Glomeromycetes</taxon>
        <taxon>Glomerales</taxon>
        <taxon>Glomeraceae</taxon>
        <taxon>Rhizophagus</taxon>
    </lineage>
</organism>
<reference evidence="1 2" key="1">
    <citation type="submission" date="2016-04" db="EMBL/GenBank/DDBJ databases">
        <title>Genome analyses suggest a sexual origin of heterokaryosis in a supposedly ancient asexual fungus.</title>
        <authorList>
            <person name="Ropars J."/>
            <person name="Sedzielewska K."/>
            <person name="Noel J."/>
            <person name="Charron P."/>
            <person name="Farinelli L."/>
            <person name="Marton T."/>
            <person name="Kruger M."/>
            <person name="Pelin A."/>
            <person name="Brachmann A."/>
            <person name="Corradi N."/>
        </authorList>
    </citation>
    <scope>NUCLEOTIDE SEQUENCE [LARGE SCALE GENOMIC DNA]</scope>
    <source>
        <strain evidence="1 2">C2</strain>
    </source>
</reference>
<proteinExistence type="predicted"/>
<name>A0A2N1M8S7_9GLOM</name>
<comment type="caution">
    <text evidence="1">The sequence shown here is derived from an EMBL/GenBank/DDBJ whole genome shotgun (WGS) entry which is preliminary data.</text>
</comment>